<dbReference type="InterPro" id="IPR025724">
    <property type="entry name" value="GAG-pre-integrase_dom"/>
</dbReference>
<dbReference type="Pfam" id="PF13976">
    <property type="entry name" value="gag_pre-integrs"/>
    <property type="match status" value="1"/>
</dbReference>
<keyword evidence="1" id="KW-0645">Protease</keyword>
<evidence type="ECO:0000313" key="8">
    <source>
        <dbReference type="Proteomes" id="UP000245207"/>
    </source>
</evidence>
<proteinExistence type="predicted"/>
<evidence type="ECO:0000256" key="3">
    <source>
        <dbReference type="ARBA" id="ARBA00022750"/>
    </source>
</evidence>
<reference evidence="7 8" key="1">
    <citation type="journal article" date="2018" name="Mol. Plant">
        <title>The genome of Artemisia annua provides insight into the evolution of Asteraceae family and artemisinin biosynthesis.</title>
        <authorList>
            <person name="Shen Q."/>
            <person name="Zhang L."/>
            <person name="Liao Z."/>
            <person name="Wang S."/>
            <person name="Yan T."/>
            <person name="Shi P."/>
            <person name="Liu M."/>
            <person name="Fu X."/>
            <person name="Pan Q."/>
            <person name="Wang Y."/>
            <person name="Lv Z."/>
            <person name="Lu X."/>
            <person name="Zhang F."/>
            <person name="Jiang W."/>
            <person name="Ma Y."/>
            <person name="Chen M."/>
            <person name="Hao X."/>
            <person name="Li L."/>
            <person name="Tang Y."/>
            <person name="Lv G."/>
            <person name="Zhou Y."/>
            <person name="Sun X."/>
            <person name="Brodelius P.E."/>
            <person name="Rose J.K.C."/>
            <person name="Tang K."/>
        </authorList>
    </citation>
    <scope>NUCLEOTIDE SEQUENCE [LARGE SCALE GENOMIC DNA]</scope>
    <source>
        <strain evidence="8">cv. Huhao1</strain>
        <tissue evidence="7">Leaf</tissue>
    </source>
</reference>
<dbReference type="EMBL" id="PKPP01007661">
    <property type="protein sequence ID" value="PWA52766.1"/>
    <property type="molecule type" value="Genomic_DNA"/>
</dbReference>
<comment type="caution">
    <text evidence="7">The sequence shown here is derived from an EMBL/GenBank/DDBJ whole genome shotgun (WGS) entry which is preliminary data.</text>
</comment>
<dbReference type="PROSITE" id="PS50994">
    <property type="entry name" value="INTEGRASE"/>
    <property type="match status" value="1"/>
</dbReference>
<dbReference type="Gene3D" id="4.10.60.10">
    <property type="entry name" value="Zinc finger, CCHC-type"/>
    <property type="match status" value="1"/>
</dbReference>
<sequence length="1426" mass="163351">MCMESWGRSSYARALSDLEADVELWESMIVVIPRLDGKGSNLVTICVEYEWKLPRCASFCKPQNFGRGSSSRGGRGGRSFRGRGRGQSYGNFRGQGNFDKRSFGDGNSHKCSICKKDNHEEKDCWYKEKYKCTHCDQFGHLEKFCRKKNQQQANFLEEKQEDGNVFFCHSANVKKSDTWFLDSGCSNHMTGDESILVDIDSAGNSQVKIGNGAVVQVKGKGKIPVKTKTGIKYINDVLLVPDLTQNLLSVGQLVEHGYSVIFEGKGCAIYNKGIKKELMQKITMGRNRSFPITFRYEEHSALKATTTDEALLWHWRLGHLNLLHQKNMVGGLPQIHEIEGVCEGCALGKHHRKPFPKGVAWRAKEILELVHTDLCGPMRNPSHGNNLYFILFIDDFSRMTWVYFMKEKSQVFGIFKKFKNFVEKQTGSFIKILRSDQGKEYNSKEFDKFCEDEGMHRQLTTRYTPQQNGVVERKNQTVVEMAKSMMHEKGLPKSFWAEAVYTAIYLLNRSPTKALDRDGKSTRNRRGKPKPEPFGSVCKETRNHHKILEEGVHPEVDEEAEVLEAVDADKATEVLEVKATSTKDHLAMETLTSVPFARKTITRQMIVGTKKKKFCRKKNQQQANFLEEKQEDGNVFFCHSANVEKSDTWFLDSGCSNHMTGDESILVDIDTAGNSQVKMGNGAVVQVKRKGKIPVKTKTGIKYINDVLLVPDLTQNLLSVGQLVEHGYSVIFEGKGCAIYNKGKKKELMQKITMGRNRSFPITFRYDEHSALKATTTDEALLWHRRLGHLNFQSLNLLHQKNMVGGLPQIHEIEGVCEGCALGYSSKSKAYRLYSLKTKNVIVSRDVIFDENSSWNWEEEKKKGTSFPTNNMQDEAHVESDENQPSHDEVPNEEPVEESQSPPPRKFRSLTEIYNANFCHVEPQSFEEAIREESWKKAMEDEIQVIEKNNTWELTDRPLDKDVIGVKWVYKVKYNADVARMDTVRAIISLAGQKGWLLYQLDVKSAFLNGELKEEVYVNQPQGFEVEGKEEKVYKLKKALYGLKQAPRAWYSQIDGYFKEKGFDQSKSEPNLYVKNQGKDDILIVALYVDDLVFTGNNKKMIEDFKNEMMQKYEMSDLGFLNHFLGMEIYQDRCGWFCICQENDWRMYRRHEKYIYNSILVQVVFSCVPILYISNSRKSSDRGKTIEATTIFCDRHVSYSNRKGTRFIISRTEAYRFETSLYQKAIGRRERQLEFCGTNDSLAEFSKLSTPRDKFQTLRRKVGSAGKTLILHEAYKGSSKVVEKCTSSCIQKKLDKQRKKHIVGYANSQLSNAFDVLANLVDKDMISNSHVSAFSSKNVVDQVVDIGLNLEDNQMGNQKLQTISLEEVTTPSTSSVERVDQEKNFVENMETTILNGCLTPVRWEGKKKVRFDHVEIYEYESYEQYD</sequence>
<protein>
    <submittedName>
        <fullName evidence="7">Retrovirus-related Pol polyprotein from transposon TNT 1-94</fullName>
    </submittedName>
</protein>
<dbReference type="InterPro" id="IPR001584">
    <property type="entry name" value="Integrase_cat-core"/>
</dbReference>
<evidence type="ECO:0000256" key="4">
    <source>
        <dbReference type="ARBA" id="ARBA00022801"/>
    </source>
</evidence>
<dbReference type="GO" id="GO:0015074">
    <property type="term" value="P:DNA integration"/>
    <property type="evidence" value="ECO:0007669"/>
    <property type="project" value="InterPro"/>
</dbReference>
<keyword evidence="2" id="KW-0479">Metal-binding</keyword>
<keyword evidence="8" id="KW-1185">Reference proteome</keyword>
<keyword evidence="3" id="KW-0064">Aspartyl protease</keyword>
<feature type="region of interest" description="Disordered" evidence="5">
    <location>
        <begin position="67"/>
        <end position="101"/>
    </location>
</feature>
<accession>A0A2U1LUT1</accession>
<dbReference type="STRING" id="35608.A0A2U1LUT1"/>
<dbReference type="OrthoDB" id="2013098at2759"/>
<feature type="region of interest" description="Disordered" evidence="5">
    <location>
        <begin position="513"/>
        <end position="538"/>
    </location>
</feature>
<dbReference type="Pfam" id="PF07727">
    <property type="entry name" value="RVT_2"/>
    <property type="match status" value="1"/>
</dbReference>
<dbReference type="PANTHER" id="PTHR42648:SF18">
    <property type="entry name" value="RETROTRANSPOSON, UNCLASSIFIED-LIKE PROTEIN"/>
    <property type="match status" value="1"/>
</dbReference>
<dbReference type="GO" id="GO:0006508">
    <property type="term" value="P:proteolysis"/>
    <property type="evidence" value="ECO:0007669"/>
    <property type="project" value="UniProtKB-KW"/>
</dbReference>
<dbReference type="SUPFAM" id="SSF53098">
    <property type="entry name" value="Ribonuclease H-like"/>
    <property type="match status" value="1"/>
</dbReference>
<dbReference type="InterPro" id="IPR036875">
    <property type="entry name" value="Znf_CCHC_sf"/>
</dbReference>
<dbReference type="SUPFAM" id="SSF56672">
    <property type="entry name" value="DNA/RNA polymerases"/>
    <property type="match status" value="1"/>
</dbReference>
<dbReference type="PANTHER" id="PTHR42648">
    <property type="entry name" value="TRANSPOSASE, PUTATIVE-RELATED"/>
    <property type="match status" value="1"/>
</dbReference>
<dbReference type="GO" id="GO:0008270">
    <property type="term" value="F:zinc ion binding"/>
    <property type="evidence" value="ECO:0007669"/>
    <property type="project" value="InterPro"/>
</dbReference>
<dbReference type="InterPro" id="IPR012337">
    <property type="entry name" value="RNaseH-like_sf"/>
</dbReference>
<gene>
    <name evidence="7" type="ORF">CTI12_AA451250</name>
</gene>
<dbReference type="GO" id="GO:0004190">
    <property type="term" value="F:aspartic-type endopeptidase activity"/>
    <property type="evidence" value="ECO:0007669"/>
    <property type="project" value="UniProtKB-KW"/>
</dbReference>
<dbReference type="InterPro" id="IPR054722">
    <property type="entry name" value="PolX-like_BBD"/>
</dbReference>
<dbReference type="InterPro" id="IPR013103">
    <property type="entry name" value="RVT_2"/>
</dbReference>
<dbReference type="InterPro" id="IPR036397">
    <property type="entry name" value="RNaseH_sf"/>
</dbReference>
<dbReference type="InterPro" id="IPR043502">
    <property type="entry name" value="DNA/RNA_pol_sf"/>
</dbReference>
<dbReference type="Gene3D" id="3.30.420.10">
    <property type="entry name" value="Ribonuclease H-like superfamily/Ribonuclease H"/>
    <property type="match status" value="1"/>
</dbReference>
<dbReference type="Pfam" id="PF00665">
    <property type="entry name" value="rve"/>
    <property type="match status" value="1"/>
</dbReference>
<feature type="compositionally biased region" description="Basic and acidic residues" evidence="5">
    <location>
        <begin position="874"/>
        <end position="890"/>
    </location>
</feature>
<evidence type="ECO:0000256" key="2">
    <source>
        <dbReference type="ARBA" id="ARBA00022723"/>
    </source>
</evidence>
<evidence type="ECO:0000259" key="6">
    <source>
        <dbReference type="PROSITE" id="PS50994"/>
    </source>
</evidence>
<dbReference type="Proteomes" id="UP000245207">
    <property type="component" value="Unassembled WGS sequence"/>
</dbReference>
<evidence type="ECO:0000256" key="1">
    <source>
        <dbReference type="ARBA" id="ARBA00022670"/>
    </source>
</evidence>
<evidence type="ECO:0000313" key="7">
    <source>
        <dbReference type="EMBL" id="PWA52766.1"/>
    </source>
</evidence>
<dbReference type="SUPFAM" id="SSF57756">
    <property type="entry name" value="Retrovirus zinc finger-like domains"/>
    <property type="match status" value="1"/>
</dbReference>
<feature type="domain" description="Integrase catalytic" evidence="6">
    <location>
        <begin position="352"/>
        <end position="530"/>
    </location>
</feature>
<dbReference type="Pfam" id="PF22936">
    <property type="entry name" value="Pol_BBD"/>
    <property type="match status" value="2"/>
</dbReference>
<name>A0A2U1LUT1_ARTAN</name>
<keyword evidence="4" id="KW-0378">Hydrolase</keyword>
<feature type="region of interest" description="Disordered" evidence="5">
    <location>
        <begin position="859"/>
        <end position="906"/>
    </location>
</feature>
<dbReference type="InterPro" id="IPR039537">
    <property type="entry name" value="Retrotran_Ty1/copia-like"/>
</dbReference>
<dbReference type="InterPro" id="IPR057670">
    <property type="entry name" value="SH3_retrovirus"/>
</dbReference>
<dbReference type="GO" id="GO:0003676">
    <property type="term" value="F:nucleic acid binding"/>
    <property type="evidence" value="ECO:0007669"/>
    <property type="project" value="InterPro"/>
</dbReference>
<evidence type="ECO:0000256" key="5">
    <source>
        <dbReference type="SAM" id="MobiDB-lite"/>
    </source>
</evidence>
<dbReference type="Pfam" id="PF25597">
    <property type="entry name" value="SH3_retrovirus"/>
    <property type="match status" value="1"/>
</dbReference>
<organism evidence="7 8">
    <name type="scientific">Artemisia annua</name>
    <name type="common">Sweet wormwood</name>
    <dbReference type="NCBI Taxonomy" id="35608"/>
    <lineage>
        <taxon>Eukaryota</taxon>
        <taxon>Viridiplantae</taxon>
        <taxon>Streptophyta</taxon>
        <taxon>Embryophyta</taxon>
        <taxon>Tracheophyta</taxon>
        <taxon>Spermatophyta</taxon>
        <taxon>Magnoliopsida</taxon>
        <taxon>eudicotyledons</taxon>
        <taxon>Gunneridae</taxon>
        <taxon>Pentapetalae</taxon>
        <taxon>asterids</taxon>
        <taxon>campanulids</taxon>
        <taxon>Asterales</taxon>
        <taxon>Asteraceae</taxon>
        <taxon>Asteroideae</taxon>
        <taxon>Anthemideae</taxon>
        <taxon>Artemisiinae</taxon>
        <taxon>Artemisia</taxon>
    </lineage>
</organism>